<proteinExistence type="inferred from homology"/>
<comment type="caution">
    <text evidence="4">The sequence shown here is derived from an EMBL/GenBank/DDBJ whole genome shotgun (WGS) entry which is preliminary data.</text>
</comment>
<dbReference type="GO" id="GO:0016887">
    <property type="term" value="F:ATP hydrolysis activity"/>
    <property type="evidence" value="ECO:0007669"/>
    <property type="project" value="InterPro"/>
</dbReference>
<evidence type="ECO:0000313" key="5">
    <source>
        <dbReference type="Proteomes" id="UP000321306"/>
    </source>
</evidence>
<comment type="similarity">
    <text evidence="1">Belongs to the ABC transporter superfamily.</text>
</comment>
<name>A0A511NAY0_DEIC1</name>
<dbReference type="PANTHER" id="PTHR43335:SF11">
    <property type="entry name" value="ABC TRANSPORTER RELATED"/>
    <property type="match status" value="1"/>
</dbReference>
<evidence type="ECO:0000259" key="3">
    <source>
        <dbReference type="PROSITE" id="PS50893"/>
    </source>
</evidence>
<dbReference type="RefSeq" id="WP_186816308.1">
    <property type="nucleotide sequence ID" value="NZ_BJXB01000050.1"/>
</dbReference>
<feature type="domain" description="ABC transporter" evidence="3">
    <location>
        <begin position="5"/>
        <end position="231"/>
    </location>
</feature>
<dbReference type="SUPFAM" id="SSF52540">
    <property type="entry name" value="P-loop containing nucleoside triphosphate hydrolases"/>
    <property type="match status" value="1"/>
</dbReference>
<sequence length="301" mass="34047">MKDLILVEGISRWHCRTVVLHEVGFRVPRGLLSVISGAPRSGKTSILRALLGHEKIDQGQCLFLDPVLERRDMKQVLRMGLNPPWIFPWVTCMEYLHHLNHYQKLLDPQAWVKTALGRVGLLAMAHVPFWKLNRVSRVKLWIAAQMVPHSPLLLMDEPMRGLQPAEREDIWLVLRRLVWEGHSVLVTTPFLEEAEDYGEYLVLLDRGRVVMEGEFAQLTPQRRVVLDVEDVAGTAAALRVLGVDCQIHAGGCGVTLDLNMDQAQQLLPLLLQAEVQVRDCQPEDLGSLYGRLQLQASMGQV</sequence>
<dbReference type="GO" id="GO:0005524">
    <property type="term" value="F:ATP binding"/>
    <property type="evidence" value="ECO:0007669"/>
    <property type="project" value="InterPro"/>
</dbReference>
<dbReference type="Pfam" id="PF00005">
    <property type="entry name" value="ABC_tran"/>
    <property type="match status" value="1"/>
</dbReference>
<keyword evidence="5" id="KW-1185">Reference proteome</keyword>
<organism evidence="4 5">
    <name type="scientific">Deinococcus cellulosilyticus (strain DSM 18568 / NBRC 106333 / KACC 11606 / 5516J-15)</name>
    <dbReference type="NCBI Taxonomy" id="1223518"/>
    <lineage>
        <taxon>Bacteria</taxon>
        <taxon>Thermotogati</taxon>
        <taxon>Deinococcota</taxon>
        <taxon>Deinococci</taxon>
        <taxon>Deinococcales</taxon>
        <taxon>Deinococcaceae</taxon>
        <taxon>Deinococcus</taxon>
    </lineage>
</organism>
<protein>
    <recommendedName>
        <fullName evidence="3">ABC transporter domain-containing protein</fullName>
    </recommendedName>
</protein>
<evidence type="ECO:0000313" key="4">
    <source>
        <dbReference type="EMBL" id="GEM49963.1"/>
    </source>
</evidence>
<dbReference type="InterPro" id="IPR027417">
    <property type="entry name" value="P-loop_NTPase"/>
</dbReference>
<accession>A0A511NAY0</accession>
<dbReference type="Gene3D" id="3.40.50.300">
    <property type="entry name" value="P-loop containing nucleotide triphosphate hydrolases"/>
    <property type="match status" value="1"/>
</dbReference>
<dbReference type="AlphaFoldDB" id="A0A511NAY0"/>
<dbReference type="EMBL" id="BJXB01000050">
    <property type="protein sequence ID" value="GEM49963.1"/>
    <property type="molecule type" value="Genomic_DNA"/>
</dbReference>
<gene>
    <name evidence="4" type="ORF">DC3_55980</name>
</gene>
<evidence type="ECO:0000256" key="1">
    <source>
        <dbReference type="ARBA" id="ARBA00005417"/>
    </source>
</evidence>
<dbReference type="PANTHER" id="PTHR43335">
    <property type="entry name" value="ABC TRANSPORTER, ATP-BINDING PROTEIN"/>
    <property type="match status" value="1"/>
</dbReference>
<reference evidence="4 5" key="1">
    <citation type="submission" date="2019-07" db="EMBL/GenBank/DDBJ databases">
        <title>Whole genome shotgun sequence of Deinococcus cellulosilyticus NBRC 106333.</title>
        <authorList>
            <person name="Hosoyama A."/>
            <person name="Uohara A."/>
            <person name="Ohji S."/>
            <person name="Ichikawa N."/>
        </authorList>
    </citation>
    <scope>NUCLEOTIDE SEQUENCE [LARGE SCALE GENOMIC DNA]</scope>
    <source>
        <strain evidence="4 5">NBRC 106333</strain>
    </source>
</reference>
<dbReference type="Proteomes" id="UP000321306">
    <property type="component" value="Unassembled WGS sequence"/>
</dbReference>
<dbReference type="PROSITE" id="PS50893">
    <property type="entry name" value="ABC_TRANSPORTER_2"/>
    <property type="match status" value="1"/>
</dbReference>
<keyword evidence="2" id="KW-0813">Transport</keyword>
<dbReference type="InterPro" id="IPR003439">
    <property type="entry name" value="ABC_transporter-like_ATP-bd"/>
</dbReference>
<evidence type="ECO:0000256" key="2">
    <source>
        <dbReference type="ARBA" id="ARBA00022448"/>
    </source>
</evidence>